<evidence type="ECO:0000256" key="4">
    <source>
        <dbReference type="HAMAP-Rule" id="MF_00142"/>
    </source>
</evidence>
<dbReference type="InterPro" id="IPR020895">
    <property type="entry name" value="Frataxin_CS"/>
</dbReference>
<dbReference type="PANTHER" id="PTHR16821:SF2">
    <property type="entry name" value="FRATAXIN, MITOCHONDRIAL"/>
    <property type="match status" value="1"/>
</dbReference>
<dbReference type="Proteomes" id="UP000286678">
    <property type="component" value="Unassembled WGS sequence"/>
</dbReference>
<accession>A0A432XCN4</accession>
<dbReference type="InterPro" id="IPR002908">
    <property type="entry name" value="Frataxin/CyaY"/>
</dbReference>
<dbReference type="GO" id="GO:0005829">
    <property type="term" value="C:cytosol"/>
    <property type="evidence" value="ECO:0007669"/>
    <property type="project" value="TreeGrafter"/>
</dbReference>
<dbReference type="Pfam" id="PF01491">
    <property type="entry name" value="Frataxin_Cyay"/>
    <property type="match status" value="1"/>
</dbReference>
<organism evidence="5 6">
    <name type="scientific">Pseudidiomarina aquimaris</name>
    <dbReference type="NCBI Taxonomy" id="641841"/>
    <lineage>
        <taxon>Bacteria</taxon>
        <taxon>Pseudomonadati</taxon>
        <taxon>Pseudomonadota</taxon>
        <taxon>Gammaproteobacteria</taxon>
        <taxon>Alteromonadales</taxon>
        <taxon>Idiomarinaceae</taxon>
        <taxon>Pseudidiomarina</taxon>
    </lineage>
</organism>
<evidence type="ECO:0000256" key="3">
    <source>
        <dbReference type="ARBA" id="ARBA00023004"/>
    </source>
</evidence>
<comment type="similarity">
    <text evidence="1 4">Belongs to the frataxin family.</text>
</comment>
<dbReference type="GO" id="GO:0008198">
    <property type="term" value="F:ferrous iron binding"/>
    <property type="evidence" value="ECO:0007669"/>
    <property type="project" value="TreeGrafter"/>
</dbReference>
<gene>
    <name evidence="4 5" type="primary">cyaY</name>
    <name evidence="5" type="ORF">CWE21_11795</name>
</gene>
<dbReference type="AlphaFoldDB" id="A0A432XCN4"/>
<name>A0A432XCN4_9GAMM</name>
<evidence type="ECO:0000313" key="6">
    <source>
        <dbReference type="Proteomes" id="UP000286678"/>
    </source>
</evidence>
<dbReference type="InterPro" id="IPR036524">
    <property type="entry name" value="Frataxin/CyaY_sf"/>
</dbReference>
<dbReference type="SUPFAM" id="SSF55387">
    <property type="entry name" value="Frataxin/Nqo15-like"/>
    <property type="match status" value="1"/>
</dbReference>
<reference evidence="6" key="1">
    <citation type="journal article" date="2018" name="Front. Microbiol.">
        <title>Genome-Based Analysis Reveals the Taxonomy and Diversity of the Family Idiomarinaceae.</title>
        <authorList>
            <person name="Liu Y."/>
            <person name="Lai Q."/>
            <person name="Shao Z."/>
        </authorList>
    </citation>
    <scope>NUCLEOTIDE SEQUENCE [LARGE SCALE GENOMIC DNA]</scope>
    <source>
        <strain evidence="6">SW15</strain>
    </source>
</reference>
<dbReference type="GO" id="GO:0016226">
    <property type="term" value="P:iron-sulfur cluster assembly"/>
    <property type="evidence" value="ECO:0007669"/>
    <property type="project" value="UniProtKB-UniRule"/>
</dbReference>
<dbReference type="PROSITE" id="PS50810">
    <property type="entry name" value="FRATAXIN_2"/>
    <property type="match status" value="1"/>
</dbReference>
<dbReference type="EMBL" id="PIPT01000009">
    <property type="protein sequence ID" value="RUO46430.1"/>
    <property type="molecule type" value="Genomic_DNA"/>
</dbReference>
<evidence type="ECO:0000313" key="5">
    <source>
        <dbReference type="EMBL" id="RUO46430.1"/>
    </source>
</evidence>
<dbReference type="NCBIfam" id="TIGR03421">
    <property type="entry name" value="FeS_CyaY"/>
    <property type="match status" value="1"/>
</dbReference>
<keyword evidence="6" id="KW-1185">Reference proteome</keyword>
<proteinExistence type="inferred from homology"/>
<sequence length="111" mass="12536">MQDHEYHELAEATIWAIEAAFENTGLDIDSECDGDMLEITFPNRTVMVINKQPPLQQIWVATKFNGHHFEYRDGQWIDNRTGAELWELLTDSGSKQAEQNIELDADAAGGA</sequence>
<keyword evidence="2 4" id="KW-0479">Metal-binding</keyword>
<evidence type="ECO:0000256" key="1">
    <source>
        <dbReference type="ARBA" id="ARBA00008183"/>
    </source>
</evidence>
<dbReference type="InterPro" id="IPR047584">
    <property type="entry name" value="CyaY"/>
</dbReference>
<dbReference type="SMART" id="SM01219">
    <property type="entry name" value="Frataxin_Cyay"/>
    <property type="match status" value="1"/>
</dbReference>
<dbReference type="RefSeq" id="WP_126834648.1">
    <property type="nucleotide sequence ID" value="NZ_PIPT01000009.1"/>
</dbReference>
<keyword evidence="3 4" id="KW-0408">Iron</keyword>
<comment type="caution">
    <text evidence="5">The sequence shown here is derived from an EMBL/GenBank/DDBJ whole genome shotgun (WGS) entry which is preliminary data.</text>
</comment>
<dbReference type="PROSITE" id="PS01344">
    <property type="entry name" value="FRATAXIN_1"/>
    <property type="match status" value="1"/>
</dbReference>
<dbReference type="GO" id="GO:0008199">
    <property type="term" value="F:ferric iron binding"/>
    <property type="evidence" value="ECO:0007669"/>
    <property type="project" value="InterPro"/>
</dbReference>
<comment type="function">
    <text evidence="4">Involved in iron-sulfur (Fe-S) cluster assembly. May act as a regulator of Fe-S biogenesis.</text>
</comment>
<dbReference type="OrthoDB" id="285675at2"/>
<protein>
    <recommendedName>
        <fullName evidence="4">Iron-sulfur cluster assembly protein CyaY</fullName>
    </recommendedName>
</protein>
<evidence type="ECO:0000256" key="2">
    <source>
        <dbReference type="ARBA" id="ARBA00022723"/>
    </source>
</evidence>
<dbReference type="PANTHER" id="PTHR16821">
    <property type="entry name" value="FRATAXIN"/>
    <property type="match status" value="1"/>
</dbReference>
<dbReference type="HAMAP" id="MF_00142">
    <property type="entry name" value="CyaY"/>
    <property type="match status" value="1"/>
</dbReference>
<dbReference type="Gene3D" id="3.30.920.10">
    <property type="entry name" value="Frataxin/CyaY"/>
    <property type="match status" value="1"/>
</dbReference>